<dbReference type="InterPro" id="IPR006059">
    <property type="entry name" value="SBP"/>
</dbReference>
<reference evidence="2 3" key="4">
    <citation type="journal article" date="2020" name="Sci. Rep.">
        <title>beta-carboline chemical signals induce reveromycin production through a LuxR family regulator in Streptomyces sp. SN-593.</title>
        <authorList>
            <person name="Panthee S."/>
            <person name="Kito N."/>
            <person name="Hayashi T."/>
            <person name="Shimizu T."/>
            <person name="Ishikawa J."/>
            <person name="Hamamoto H."/>
            <person name="Osada H."/>
            <person name="Takahashi S."/>
        </authorList>
    </citation>
    <scope>NUCLEOTIDE SEQUENCE [LARGE SCALE GENOMIC DNA]</scope>
    <source>
        <strain evidence="2 3">SN-593</strain>
    </source>
</reference>
<dbReference type="PANTHER" id="PTHR30006">
    <property type="entry name" value="THIAMINE-BINDING PERIPLASMIC PROTEIN-RELATED"/>
    <property type="match status" value="1"/>
</dbReference>
<reference evidence="2 3" key="2">
    <citation type="journal article" date="2011" name="J. Antibiot.">
        <title>Furaquinocins I and J: novel polyketide isoprenoid hybrid compounds from Streptomyces reveromyceticus SN-593.</title>
        <authorList>
            <person name="Panthee S."/>
            <person name="Takahashi S."/>
            <person name="Takagi H."/>
            <person name="Nogawa T."/>
            <person name="Oowada E."/>
            <person name="Uramoto M."/>
            <person name="Osada H."/>
        </authorList>
    </citation>
    <scope>NUCLEOTIDE SEQUENCE [LARGE SCALE GENOMIC DNA]</scope>
    <source>
        <strain evidence="2 3">SN-593</strain>
    </source>
</reference>
<accession>A0A7U3VLH3</accession>
<gene>
    <name evidence="2" type="ORF">RVR_427</name>
</gene>
<dbReference type="Proteomes" id="UP000595703">
    <property type="component" value="Chromosome"/>
</dbReference>
<organism evidence="2 3">
    <name type="scientific">Actinacidiphila reveromycinica</name>
    <dbReference type="NCBI Taxonomy" id="659352"/>
    <lineage>
        <taxon>Bacteria</taxon>
        <taxon>Bacillati</taxon>
        <taxon>Actinomycetota</taxon>
        <taxon>Actinomycetes</taxon>
        <taxon>Kitasatosporales</taxon>
        <taxon>Streptomycetaceae</taxon>
        <taxon>Actinacidiphila</taxon>
    </lineage>
</organism>
<evidence type="ECO:0000256" key="1">
    <source>
        <dbReference type="ARBA" id="ARBA00022729"/>
    </source>
</evidence>
<reference evidence="2 3" key="1">
    <citation type="journal article" date="2010" name="J. Bacteriol.">
        <title>Biochemical characterization of a novel indole prenyltransferase from Streptomyces sp. SN-593.</title>
        <authorList>
            <person name="Takahashi S."/>
            <person name="Takagi H."/>
            <person name="Toyoda A."/>
            <person name="Uramoto M."/>
            <person name="Nogawa T."/>
            <person name="Ueki M."/>
            <person name="Sakaki Y."/>
            <person name="Osada H."/>
        </authorList>
    </citation>
    <scope>NUCLEOTIDE SEQUENCE [LARGE SCALE GENOMIC DNA]</scope>
    <source>
        <strain evidence="2 3">SN-593</strain>
    </source>
</reference>
<dbReference type="SUPFAM" id="SSF53850">
    <property type="entry name" value="Periplasmic binding protein-like II"/>
    <property type="match status" value="1"/>
</dbReference>
<proteinExistence type="predicted"/>
<keyword evidence="1" id="KW-0732">Signal</keyword>
<dbReference type="Pfam" id="PF01547">
    <property type="entry name" value="SBP_bac_1"/>
    <property type="match status" value="1"/>
</dbReference>
<evidence type="ECO:0000313" key="2">
    <source>
        <dbReference type="EMBL" id="BBA95533.1"/>
    </source>
</evidence>
<dbReference type="AlphaFoldDB" id="A0A7U3VLH3"/>
<keyword evidence="3" id="KW-1185">Reference proteome</keyword>
<name>A0A7U3VLH3_9ACTN</name>
<protein>
    <submittedName>
        <fullName evidence="2">Putative transporter</fullName>
    </submittedName>
</protein>
<reference evidence="2 3" key="3">
    <citation type="journal article" date="2011" name="Nat. Chem. Biol.">
        <title>Reveromycin A biosynthesis uses RevG and RevJ for stereospecific spiroacetal formation.</title>
        <authorList>
            <person name="Takahashi S."/>
            <person name="Toyoda A."/>
            <person name="Sekiyama Y."/>
            <person name="Takagi H."/>
            <person name="Nogawa T."/>
            <person name="Uramoto M."/>
            <person name="Suzuki R."/>
            <person name="Koshino H."/>
            <person name="Kumano T."/>
            <person name="Panthee S."/>
            <person name="Dairi T."/>
            <person name="Ishikawa J."/>
            <person name="Ikeda H."/>
            <person name="Sakaki Y."/>
            <person name="Osada H."/>
        </authorList>
    </citation>
    <scope>NUCLEOTIDE SEQUENCE [LARGE SCALE GENOMIC DNA]</scope>
    <source>
        <strain evidence="2 3">SN-593</strain>
    </source>
</reference>
<dbReference type="KEGG" id="arev:RVR_427"/>
<evidence type="ECO:0000313" key="3">
    <source>
        <dbReference type="Proteomes" id="UP000595703"/>
    </source>
</evidence>
<dbReference type="Gene3D" id="3.40.190.10">
    <property type="entry name" value="Periplasmic binding protein-like II"/>
    <property type="match status" value="2"/>
</dbReference>
<dbReference type="EMBL" id="AP018365">
    <property type="protein sequence ID" value="BBA95533.1"/>
    <property type="molecule type" value="Genomic_DNA"/>
</dbReference>
<sequence>MGVCSAVLAACGGPNLSPASKKAAKLTSTSDLAALVKTARSEGTLTVYTAIQADQMKGWTAAFTKKYGVKVKILRLSSATLGTTFQTQQQAGRNKADVLETSNLSQLEGFRRQKWIAHYTPQAADLYPGDRVVPGYLYPLYQSNGGVAWNTKTTPAAVQRELAADPWNALLDPALKGKIMLISPSNGGSGMAYYANLVYNLGSQYGWSYLEKLAKQKPAITDSIASISQQVSAGTYYATDFGEESIFGPLAAEGAPVRFSSLSRMNATQFMQAIPSSAPHPAAARLWSEWTATLAGQQAMTKSTGGESSAKGWTDNTSYADEPWYRPVAQPWLEWRTDPRLQDDKLQTFLKKWNSVFGVQS</sequence>